<protein>
    <submittedName>
        <fullName evidence="2">Uncharacterized protein</fullName>
    </submittedName>
</protein>
<dbReference type="AlphaFoldDB" id="A0A433SCQ2"/>
<dbReference type="EMBL" id="PQSP01000004">
    <property type="protein sequence ID" value="RUS66522.1"/>
    <property type="molecule type" value="Genomic_DNA"/>
</dbReference>
<proteinExistence type="predicted"/>
<keyword evidence="1" id="KW-0732">Signal</keyword>
<reference evidence="2 3" key="1">
    <citation type="submission" date="2018-01" db="EMBL/GenBank/DDBJ databases">
        <title>Saezia sanguinis gen. nov., sp. nov., in the order Burkholderiales isolated from human blood.</title>
        <authorList>
            <person name="Medina-Pascual M.J."/>
            <person name="Valdezate S."/>
            <person name="Monzon S."/>
            <person name="Cuesta I."/>
            <person name="Carrasco G."/>
            <person name="Villalon P."/>
            <person name="Saez-Nieto J.A."/>
        </authorList>
    </citation>
    <scope>NUCLEOTIDE SEQUENCE [LARGE SCALE GENOMIC DNA]</scope>
    <source>
        <strain evidence="2 3">CNM695-12</strain>
    </source>
</reference>
<evidence type="ECO:0000313" key="3">
    <source>
        <dbReference type="Proteomes" id="UP000286947"/>
    </source>
</evidence>
<keyword evidence="3" id="KW-1185">Reference proteome</keyword>
<feature type="chain" id="PRO_5019323568" evidence="1">
    <location>
        <begin position="29"/>
        <end position="253"/>
    </location>
</feature>
<gene>
    <name evidence="2" type="ORF">CUZ56_01802</name>
</gene>
<organism evidence="2 3">
    <name type="scientific">Saezia sanguinis</name>
    <dbReference type="NCBI Taxonomy" id="1965230"/>
    <lineage>
        <taxon>Bacteria</taxon>
        <taxon>Pseudomonadati</taxon>
        <taxon>Pseudomonadota</taxon>
        <taxon>Betaproteobacteria</taxon>
        <taxon>Burkholderiales</taxon>
        <taxon>Saeziaceae</taxon>
        <taxon>Saezia</taxon>
    </lineage>
</organism>
<name>A0A433SCQ2_9BURK</name>
<evidence type="ECO:0000256" key="1">
    <source>
        <dbReference type="SAM" id="SignalP"/>
    </source>
</evidence>
<comment type="caution">
    <text evidence="2">The sequence shown here is derived from an EMBL/GenBank/DDBJ whole genome shotgun (WGS) entry which is preliminary data.</text>
</comment>
<feature type="signal peptide" evidence="1">
    <location>
        <begin position="1"/>
        <end position="28"/>
    </location>
</feature>
<evidence type="ECO:0000313" key="2">
    <source>
        <dbReference type="EMBL" id="RUS66522.1"/>
    </source>
</evidence>
<dbReference type="Proteomes" id="UP000286947">
    <property type="component" value="Unassembled WGS sequence"/>
</dbReference>
<dbReference type="RefSeq" id="WP_126980008.1">
    <property type="nucleotide sequence ID" value="NZ_PQSP01000004.1"/>
</dbReference>
<sequence length="253" mass="28398" precursor="true">MKMINVIKKGTVLALATLGLCLSVSASAESQWTKISGLFNSSGIETHDGDSFCGSINWVSHTHYIGPWRWTSNTETSIDCLTSYNYGKQEIWATHTIYCKEGGLIDRELFGCYQYKDATPSTLTCPTNPPTDHFGRPARGAVACNGKEVKPCMYMTEDYWSDDAEAIAYKCLTLHETFHANDPRVTCDEGWGAIENREERRNAEITAYALQAQCLQNAKEECAIWNIACKTAINGEISHAERIRRWYEQGILK</sequence>
<accession>A0A433SCQ2</accession>